<name>A0A8T2TF65_CERRI</name>
<dbReference type="Pfam" id="PF00494">
    <property type="entry name" value="SQS_PSY"/>
    <property type="match status" value="1"/>
</dbReference>
<gene>
    <name evidence="7" type="ORF">KP509_13G047200</name>
</gene>
<dbReference type="EMBL" id="CM035418">
    <property type="protein sequence ID" value="KAH7421232.1"/>
    <property type="molecule type" value="Genomic_DNA"/>
</dbReference>
<sequence>MSSSPASLGLRNALSYCVQQVHLYDYVHYLALLHLPVGLRTAAFTLRAFNVETGRILESAKEPHLAMMRFQWWREALDGLYKGKLLEHPVITALGAAMREHKLSKLWFSRIIDARQSDLEMEGAPRTMLDVEKYAENTASAILYLTLEAAGVRSTSADHAASHVGKAEGIGLLLRASPHHSLFRRTYIPIEIAAKHSVSQEDIYRRIHSEGLANAVLDVASVAEAHLAKARALASTVPSGAIPVLLPAVSAGVLLNSLKKVDFNVFDPRLARGVNGVSPLWMQLLVKWHAFRKMY</sequence>
<evidence type="ECO:0008006" key="9">
    <source>
        <dbReference type="Google" id="ProtNLM"/>
    </source>
</evidence>
<evidence type="ECO:0000256" key="2">
    <source>
        <dbReference type="ARBA" id="ARBA00022792"/>
    </source>
</evidence>
<evidence type="ECO:0000256" key="4">
    <source>
        <dbReference type="ARBA" id="ARBA00023128"/>
    </source>
</evidence>
<dbReference type="OrthoDB" id="10252354at2759"/>
<keyword evidence="5" id="KW-0472">Membrane</keyword>
<evidence type="ECO:0000256" key="5">
    <source>
        <dbReference type="ARBA" id="ARBA00023136"/>
    </source>
</evidence>
<dbReference type="SUPFAM" id="SSF48576">
    <property type="entry name" value="Terpenoid synthases"/>
    <property type="match status" value="1"/>
</dbReference>
<protein>
    <recommendedName>
        <fullName evidence="9">Phytoene synthase</fullName>
    </recommendedName>
</protein>
<keyword evidence="4" id="KW-0496">Mitochondrion</keyword>
<dbReference type="InterPro" id="IPR008949">
    <property type="entry name" value="Isoprenoid_synthase_dom_sf"/>
</dbReference>
<dbReference type="Gene3D" id="1.10.600.10">
    <property type="entry name" value="Farnesyl Diphosphate Synthase"/>
    <property type="match status" value="1"/>
</dbReference>
<dbReference type="PANTHER" id="PTHR21181">
    <property type="match status" value="1"/>
</dbReference>
<evidence type="ECO:0000256" key="6">
    <source>
        <dbReference type="ARBA" id="ARBA00038273"/>
    </source>
</evidence>
<dbReference type="OMA" id="MINAREQ"/>
<proteinExistence type="inferred from homology"/>
<comment type="similarity">
    <text evidence="6">Belongs to the NDUFAF6 family.</text>
</comment>
<evidence type="ECO:0000256" key="3">
    <source>
        <dbReference type="ARBA" id="ARBA00022946"/>
    </source>
</evidence>
<dbReference type="Proteomes" id="UP000825935">
    <property type="component" value="Chromosome 13"/>
</dbReference>
<comment type="subcellular location">
    <subcellularLocation>
        <location evidence="1">Mitochondrion inner membrane</location>
    </subcellularLocation>
</comment>
<keyword evidence="8" id="KW-1185">Reference proteome</keyword>
<keyword evidence="2" id="KW-0999">Mitochondrion inner membrane</keyword>
<reference evidence="7" key="1">
    <citation type="submission" date="2021-08" db="EMBL/GenBank/DDBJ databases">
        <title>WGS assembly of Ceratopteris richardii.</title>
        <authorList>
            <person name="Marchant D.B."/>
            <person name="Chen G."/>
            <person name="Jenkins J."/>
            <person name="Shu S."/>
            <person name="Leebens-Mack J."/>
            <person name="Grimwood J."/>
            <person name="Schmutz J."/>
            <person name="Soltis P."/>
            <person name="Soltis D."/>
            <person name="Chen Z.-H."/>
        </authorList>
    </citation>
    <scope>NUCLEOTIDE SEQUENCE</scope>
    <source>
        <strain evidence="7">Whitten #5841</strain>
        <tissue evidence="7">Leaf</tissue>
    </source>
</reference>
<evidence type="ECO:0000313" key="7">
    <source>
        <dbReference type="EMBL" id="KAH7421232.1"/>
    </source>
</evidence>
<evidence type="ECO:0000256" key="1">
    <source>
        <dbReference type="ARBA" id="ARBA00004273"/>
    </source>
</evidence>
<comment type="caution">
    <text evidence="7">The sequence shown here is derived from an EMBL/GenBank/DDBJ whole genome shotgun (WGS) entry which is preliminary data.</text>
</comment>
<dbReference type="PANTHER" id="PTHR21181:SF13">
    <property type="entry name" value="NADH DEHYDROGENASE (UBIQUINONE) COMPLEX I, ASSEMBLY FACTOR 6"/>
    <property type="match status" value="1"/>
</dbReference>
<accession>A0A8T2TF65</accession>
<dbReference type="AlphaFoldDB" id="A0A8T2TF65"/>
<dbReference type="InterPro" id="IPR002060">
    <property type="entry name" value="Squ/phyt_synthse"/>
</dbReference>
<organism evidence="7 8">
    <name type="scientific">Ceratopteris richardii</name>
    <name type="common">Triangle waterfern</name>
    <dbReference type="NCBI Taxonomy" id="49495"/>
    <lineage>
        <taxon>Eukaryota</taxon>
        <taxon>Viridiplantae</taxon>
        <taxon>Streptophyta</taxon>
        <taxon>Embryophyta</taxon>
        <taxon>Tracheophyta</taxon>
        <taxon>Polypodiopsida</taxon>
        <taxon>Polypodiidae</taxon>
        <taxon>Polypodiales</taxon>
        <taxon>Pteridineae</taxon>
        <taxon>Pteridaceae</taxon>
        <taxon>Parkerioideae</taxon>
        <taxon>Ceratopteris</taxon>
    </lineage>
</organism>
<evidence type="ECO:0000313" key="8">
    <source>
        <dbReference type="Proteomes" id="UP000825935"/>
    </source>
</evidence>
<dbReference type="GO" id="GO:0032981">
    <property type="term" value="P:mitochondrial respiratory chain complex I assembly"/>
    <property type="evidence" value="ECO:0007669"/>
    <property type="project" value="TreeGrafter"/>
</dbReference>
<keyword evidence="3" id="KW-0809">Transit peptide</keyword>
<dbReference type="GO" id="GO:0005743">
    <property type="term" value="C:mitochondrial inner membrane"/>
    <property type="evidence" value="ECO:0007669"/>
    <property type="project" value="UniProtKB-SubCell"/>
</dbReference>